<dbReference type="InterPro" id="IPR025372">
    <property type="entry name" value="DUF4362"/>
</dbReference>
<dbReference type="Proteomes" id="UP000295285">
    <property type="component" value="Unassembled WGS sequence"/>
</dbReference>
<dbReference type="EMBL" id="SMDG01000001">
    <property type="protein sequence ID" value="TCW59612.1"/>
    <property type="molecule type" value="Genomic_DNA"/>
</dbReference>
<gene>
    <name evidence="1" type="ORF">EC910_101242</name>
</gene>
<protein>
    <submittedName>
        <fullName evidence="1">Uncharacterized protein DUF4362</fullName>
    </submittedName>
</protein>
<sequence length="163" mass="19211">MNVDQGKVDKIRIVQYTHEGNPIFQTVEYSGIDILHVLDNRQDRFAGNHTSIDEDSCKRIAKEQRESEMAYRLIDCANENGRNGYDLLYVPKKIELVEEGSFYSFLFLCIYCRKFYRISVRFLGFFMSIRGKMGIQIFYEEVGFVWNINLKLSQLIPRKVISR</sequence>
<evidence type="ECO:0000313" key="1">
    <source>
        <dbReference type="EMBL" id="TCW59612.1"/>
    </source>
</evidence>
<name>A0A4R4BJW9_BACTU</name>
<reference evidence="1 2" key="1">
    <citation type="submission" date="2019-03" db="EMBL/GenBank/DDBJ databases">
        <title>Above-ground endophytic microbial communities from plants in different locations in the United States.</title>
        <authorList>
            <person name="Frank C."/>
        </authorList>
    </citation>
    <scope>NUCLEOTIDE SEQUENCE [LARGE SCALE GENOMIC DNA]</scope>
    <source>
        <strain evidence="1 2">LP_2_YM</strain>
    </source>
</reference>
<dbReference type="AlphaFoldDB" id="A0A4R4BJW9"/>
<dbReference type="Pfam" id="PF14275">
    <property type="entry name" value="DUF4362"/>
    <property type="match status" value="1"/>
</dbReference>
<organism evidence="1 2">
    <name type="scientific">Bacillus thuringiensis</name>
    <dbReference type="NCBI Taxonomy" id="1428"/>
    <lineage>
        <taxon>Bacteria</taxon>
        <taxon>Bacillati</taxon>
        <taxon>Bacillota</taxon>
        <taxon>Bacilli</taxon>
        <taxon>Bacillales</taxon>
        <taxon>Bacillaceae</taxon>
        <taxon>Bacillus</taxon>
        <taxon>Bacillus cereus group</taxon>
    </lineage>
</organism>
<evidence type="ECO:0000313" key="2">
    <source>
        <dbReference type="Proteomes" id="UP000295285"/>
    </source>
</evidence>
<accession>A0A4R4BJW9</accession>
<comment type="caution">
    <text evidence="1">The sequence shown here is derived from an EMBL/GenBank/DDBJ whole genome shotgun (WGS) entry which is preliminary data.</text>
</comment>
<proteinExistence type="predicted"/>